<sequence length="119" mass="13405">MDGDSPIGFSQDASSFYLCVGDIENNWVYDQQGNPLDKGELKSPWNKNFTYQGYIDSCGFGSGSVYEGDATFQVNSTDNAKDCVYVRWFMLEPSKQGNKAYGARKTKSLWTYINMNTQT</sequence>
<reference evidence="1" key="1">
    <citation type="journal article" date="2021" name="Proc. Natl. Acad. Sci. U.S.A.">
        <title>A Catalog of Tens of Thousands of Viruses from Human Metagenomes Reveals Hidden Associations with Chronic Diseases.</title>
        <authorList>
            <person name="Tisza M.J."/>
            <person name="Buck C.B."/>
        </authorList>
    </citation>
    <scope>NUCLEOTIDE SEQUENCE</scope>
    <source>
        <strain evidence="1">CtZkC8</strain>
    </source>
</reference>
<protein>
    <submittedName>
        <fullName evidence="1">Uncharacterized protein</fullName>
    </submittedName>
</protein>
<accession>A0A8S5UBQ5</accession>
<organism evidence="1">
    <name type="scientific">Podoviridae sp. ctZkC8</name>
    <dbReference type="NCBI Taxonomy" id="2825259"/>
    <lineage>
        <taxon>Viruses</taxon>
        <taxon>Duplodnaviria</taxon>
        <taxon>Heunggongvirae</taxon>
        <taxon>Uroviricota</taxon>
        <taxon>Caudoviricetes</taxon>
    </lineage>
</organism>
<dbReference type="EMBL" id="BK016062">
    <property type="protein sequence ID" value="DAF91834.1"/>
    <property type="molecule type" value="Genomic_DNA"/>
</dbReference>
<proteinExistence type="predicted"/>
<name>A0A8S5UBQ5_9CAUD</name>
<evidence type="ECO:0000313" key="1">
    <source>
        <dbReference type="EMBL" id="DAF91834.1"/>
    </source>
</evidence>